<accession>A0A8S1WKU4</accession>
<dbReference type="AlphaFoldDB" id="A0A8S1WKU4"/>
<evidence type="ECO:0008006" key="4">
    <source>
        <dbReference type="Google" id="ProtNLM"/>
    </source>
</evidence>
<protein>
    <recommendedName>
        <fullName evidence="4">Transmembrane protein</fullName>
    </recommendedName>
</protein>
<keyword evidence="3" id="KW-1185">Reference proteome</keyword>
<proteinExistence type="predicted"/>
<keyword evidence="1" id="KW-0812">Transmembrane</keyword>
<comment type="caution">
    <text evidence="2">The sequence shown here is derived from an EMBL/GenBank/DDBJ whole genome shotgun (WGS) entry which is preliminary data.</text>
</comment>
<name>A0A8S1WKU4_9CILI</name>
<feature type="transmembrane region" description="Helical" evidence="1">
    <location>
        <begin position="50"/>
        <end position="72"/>
    </location>
</feature>
<organism evidence="2 3">
    <name type="scientific">Paramecium pentaurelia</name>
    <dbReference type="NCBI Taxonomy" id="43138"/>
    <lineage>
        <taxon>Eukaryota</taxon>
        <taxon>Sar</taxon>
        <taxon>Alveolata</taxon>
        <taxon>Ciliophora</taxon>
        <taxon>Intramacronucleata</taxon>
        <taxon>Oligohymenophorea</taxon>
        <taxon>Peniculida</taxon>
        <taxon>Parameciidae</taxon>
        <taxon>Paramecium</taxon>
    </lineage>
</organism>
<dbReference type="EMBL" id="CAJJDO010000095">
    <property type="protein sequence ID" value="CAD8190183.1"/>
    <property type="molecule type" value="Genomic_DNA"/>
</dbReference>
<gene>
    <name evidence="2" type="ORF">PPENT_87.1.T0950189</name>
</gene>
<evidence type="ECO:0000313" key="2">
    <source>
        <dbReference type="EMBL" id="CAD8190183.1"/>
    </source>
</evidence>
<feature type="transmembrane region" description="Helical" evidence="1">
    <location>
        <begin position="21"/>
        <end position="44"/>
    </location>
</feature>
<reference evidence="2" key="1">
    <citation type="submission" date="2021-01" db="EMBL/GenBank/DDBJ databases">
        <authorList>
            <consortium name="Genoscope - CEA"/>
            <person name="William W."/>
        </authorList>
    </citation>
    <scope>NUCLEOTIDE SEQUENCE</scope>
</reference>
<keyword evidence="1" id="KW-0472">Membrane</keyword>
<evidence type="ECO:0000313" key="3">
    <source>
        <dbReference type="Proteomes" id="UP000689195"/>
    </source>
</evidence>
<sequence>MKIILIQLYQRFYIEDNFREAQNLGIQVFFANGEFAIIALSYFIIYCRWLAVSVAILSVLLNIGNLLIFEYYNFYTKKIYVKILNQFAKLNGTQQIKIDDLVTNQSTKENNIRVYSILDLLKIQIIKELLTQKDHFKLFTNFIFQSHQRNRIYEYQFFKLKIIQNSKRDFEFNFNKSLNSRISLSFQMGKQIIVNTKCIFCWSNDFFAIKVTYYGISFFSDQLGLNFFTTNFLITLFEFLAFAILGFMSLYFLFQVFRIFEGILAGQFGFWVIFMCLNYFCQIFSLIFNISRWIFWQQSLSIFYQFFLISQFSSHCCFWDHLCFMRFTIVSIKRNFTLAYERKDRRKLYSQQAQYASYKRFRTNYITLS</sequence>
<keyword evidence="1" id="KW-1133">Transmembrane helix</keyword>
<dbReference type="OrthoDB" id="2544694at2759"/>
<feature type="transmembrane region" description="Helical" evidence="1">
    <location>
        <begin position="232"/>
        <end position="256"/>
    </location>
</feature>
<evidence type="ECO:0000256" key="1">
    <source>
        <dbReference type="SAM" id="Phobius"/>
    </source>
</evidence>
<feature type="transmembrane region" description="Helical" evidence="1">
    <location>
        <begin position="268"/>
        <end position="290"/>
    </location>
</feature>
<dbReference type="Proteomes" id="UP000689195">
    <property type="component" value="Unassembled WGS sequence"/>
</dbReference>